<sequence length="261" mass="29876">MHATVTALGWRCLSGTWAGYNERYEFECEKGHRFTRNAMALLYRGEQARCEACDADEIEARWLATITDRRGVLLNGPFSGLLKRYRLRCAEGHEWETTGELIRRGKWCPECGRVKSAECNVLADGLARLQAIALQHGGRCLAAQYTRSRDHYPFECAKGHRWKASGQMVVTGHWCPKCAGLARRLTLETMQAIARERGGLCLSDEYQGAHVKLTWQCHRGHVWQSSPANVKNKGRWCPNCAFLEMTKDPKKRLRWDYEGRE</sequence>
<reference evidence="1 2" key="1">
    <citation type="submission" date="2018-06" db="EMBL/GenBank/DDBJ databases">
        <title>Draft genome sequence of Burkholderia reimsis strain BE51 isolated from a French agricultural soil.</title>
        <authorList>
            <person name="Esmaeel Q."/>
        </authorList>
    </citation>
    <scope>NUCLEOTIDE SEQUENCE [LARGE SCALE GENOMIC DNA]</scope>
    <source>
        <strain evidence="1 2">BE51</strain>
    </source>
</reference>
<evidence type="ECO:0008006" key="3">
    <source>
        <dbReference type="Google" id="ProtNLM"/>
    </source>
</evidence>
<proteinExistence type="predicted"/>
<gene>
    <name evidence="1" type="ORF">DPV79_37225</name>
</gene>
<comment type="caution">
    <text evidence="1">The sequence shown here is derived from an EMBL/GenBank/DDBJ whole genome shotgun (WGS) entry which is preliminary data.</text>
</comment>
<dbReference type="AlphaFoldDB" id="A0A365QIN3"/>
<name>A0A365QIN3_9BURK</name>
<protein>
    <recommendedName>
        <fullName evidence="3">Zinc-ribbon domain-containing protein</fullName>
    </recommendedName>
</protein>
<dbReference type="EMBL" id="QMFZ01000053">
    <property type="protein sequence ID" value="RBB32856.1"/>
    <property type="molecule type" value="Genomic_DNA"/>
</dbReference>
<accession>A0A365QIN3</accession>
<evidence type="ECO:0000313" key="1">
    <source>
        <dbReference type="EMBL" id="RBB32856.1"/>
    </source>
</evidence>
<evidence type="ECO:0000313" key="2">
    <source>
        <dbReference type="Proteomes" id="UP000252458"/>
    </source>
</evidence>
<organism evidence="1 2">
    <name type="scientific">Burkholderia reimsis</name>
    <dbReference type="NCBI Taxonomy" id="2234132"/>
    <lineage>
        <taxon>Bacteria</taxon>
        <taxon>Pseudomonadati</taxon>
        <taxon>Pseudomonadota</taxon>
        <taxon>Betaproteobacteria</taxon>
        <taxon>Burkholderiales</taxon>
        <taxon>Burkholderiaceae</taxon>
        <taxon>Burkholderia</taxon>
    </lineage>
</organism>
<dbReference type="Proteomes" id="UP000252458">
    <property type="component" value="Unassembled WGS sequence"/>
</dbReference>
<keyword evidence="2" id="KW-1185">Reference proteome</keyword>